<evidence type="ECO:0000256" key="1">
    <source>
        <dbReference type="ARBA" id="ARBA00004370"/>
    </source>
</evidence>
<dbReference type="Pfam" id="PF10247">
    <property type="entry name" value="Romo1"/>
    <property type="match status" value="1"/>
</dbReference>
<evidence type="ECO:0000256" key="2">
    <source>
        <dbReference type="ARBA" id="ARBA00007839"/>
    </source>
</evidence>
<comment type="caution">
    <text evidence="7">The sequence shown here is derived from an EMBL/GenBank/DDBJ whole genome shotgun (WGS) entry which is preliminary data.</text>
</comment>
<dbReference type="AlphaFoldDB" id="A0A1Y1VP25"/>
<evidence type="ECO:0000256" key="6">
    <source>
        <dbReference type="SAM" id="Phobius"/>
    </source>
</evidence>
<evidence type="ECO:0000256" key="3">
    <source>
        <dbReference type="ARBA" id="ARBA00022692"/>
    </source>
</evidence>
<evidence type="ECO:0000256" key="4">
    <source>
        <dbReference type="ARBA" id="ARBA00022989"/>
    </source>
</evidence>
<keyword evidence="3 6" id="KW-0812">Transmembrane</keyword>
<dbReference type="GO" id="GO:0030150">
    <property type="term" value="P:protein import into mitochondrial matrix"/>
    <property type="evidence" value="ECO:0007669"/>
    <property type="project" value="TreeGrafter"/>
</dbReference>
<organism evidence="7 8">
    <name type="scientific">Piromyces finnis</name>
    <dbReference type="NCBI Taxonomy" id="1754191"/>
    <lineage>
        <taxon>Eukaryota</taxon>
        <taxon>Fungi</taxon>
        <taxon>Fungi incertae sedis</taxon>
        <taxon>Chytridiomycota</taxon>
        <taxon>Chytridiomycota incertae sedis</taxon>
        <taxon>Neocallimastigomycetes</taxon>
        <taxon>Neocallimastigales</taxon>
        <taxon>Neocallimastigaceae</taxon>
        <taxon>Piromyces</taxon>
    </lineage>
</organism>
<evidence type="ECO:0000313" key="7">
    <source>
        <dbReference type="EMBL" id="ORX61020.1"/>
    </source>
</evidence>
<evidence type="ECO:0000313" key="8">
    <source>
        <dbReference type="Proteomes" id="UP000193719"/>
    </source>
</evidence>
<proteinExistence type="inferred from homology"/>
<name>A0A1Y1VP25_9FUNG</name>
<keyword evidence="8" id="KW-1185">Reference proteome</keyword>
<dbReference type="InterPro" id="IPR018450">
    <property type="entry name" value="Romo1/Mgr2"/>
</dbReference>
<dbReference type="OrthoDB" id="5409308at2759"/>
<evidence type="ECO:0008006" key="9">
    <source>
        <dbReference type="Google" id="ProtNLM"/>
    </source>
</evidence>
<keyword evidence="4 6" id="KW-1133">Transmembrane helix</keyword>
<dbReference type="PANTHER" id="PTHR28525">
    <property type="entry name" value="REACTIVE OXYGEN SPECIES MODULATOR 1"/>
    <property type="match status" value="1"/>
</dbReference>
<comment type="similarity">
    <text evidence="2">Belongs to the MGR2 family.</text>
</comment>
<feature type="transmembrane region" description="Helical" evidence="6">
    <location>
        <begin position="53"/>
        <end position="70"/>
    </location>
</feature>
<dbReference type="SMART" id="SM01378">
    <property type="entry name" value="Romo1"/>
    <property type="match status" value="1"/>
</dbReference>
<dbReference type="Proteomes" id="UP000193719">
    <property type="component" value="Unassembled WGS sequence"/>
</dbReference>
<feature type="transmembrane region" description="Helical" evidence="6">
    <location>
        <begin position="12"/>
        <end position="33"/>
    </location>
</feature>
<dbReference type="GO" id="GO:0045039">
    <property type="term" value="P:protein insertion into mitochondrial inner membrane"/>
    <property type="evidence" value="ECO:0007669"/>
    <property type="project" value="TreeGrafter"/>
</dbReference>
<dbReference type="EMBL" id="MCFH01000001">
    <property type="protein sequence ID" value="ORX61020.1"/>
    <property type="molecule type" value="Genomic_DNA"/>
</dbReference>
<dbReference type="GO" id="GO:0005744">
    <property type="term" value="C:TIM23 mitochondrial import inner membrane translocase complex"/>
    <property type="evidence" value="ECO:0007669"/>
    <property type="project" value="TreeGrafter"/>
</dbReference>
<keyword evidence="5 6" id="KW-0472">Membrane</keyword>
<evidence type="ECO:0000256" key="5">
    <source>
        <dbReference type="ARBA" id="ARBA00023136"/>
    </source>
</evidence>
<comment type="subcellular location">
    <subcellularLocation>
        <location evidence="1">Membrane</location>
    </subcellularLocation>
</comment>
<reference evidence="7 8" key="2">
    <citation type="submission" date="2016-08" db="EMBL/GenBank/DDBJ databases">
        <title>Pervasive Adenine N6-methylation of Active Genes in Fungi.</title>
        <authorList>
            <consortium name="DOE Joint Genome Institute"/>
            <person name="Mondo S.J."/>
            <person name="Dannebaum R.O."/>
            <person name="Kuo R.C."/>
            <person name="Labutti K."/>
            <person name="Haridas S."/>
            <person name="Kuo A."/>
            <person name="Salamov A."/>
            <person name="Ahrendt S.R."/>
            <person name="Lipzen A."/>
            <person name="Sullivan W."/>
            <person name="Andreopoulos W.B."/>
            <person name="Clum A."/>
            <person name="Lindquist E."/>
            <person name="Daum C."/>
            <person name="Ramamoorthy G.K."/>
            <person name="Gryganskyi A."/>
            <person name="Culley D."/>
            <person name="Magnuson J.K."/>
            <person name="James T.Y."/>
            <person name="O'Malley M.A."/>
            <person name="Stajich J.E."/>
            <person name="Spatafora J.W."/>
            <person name="Visel A."/>
            <person name="Grigoriev I.V."/>
        </authorList>
    </citation>
    <scope>NUCLEOTIDE SEQUENCE [LARGE SCALE GENOMIC DNA]</scope>
    <source>
        <strain evidence="8">finn</strain>
    </source>
</reference>
<dbReference type="STRING" id="1754191.A0A1Y1VP25"/>
<sequence length="101" mass="10609">MVEIESSNLEKFGRGALSGASVGLCIGFIYGTFNVLRIGPGNGSITGTIAKSMGASAASFGFFMGVGSLIKSEGRRLPTNNLLINNGNFRNLEINSKYLSK</sequence>
<protein>
    <recommendedName>
        <fullName evidence="9">Mitochondrial genome maintenance protein Mgr2</fullName>
    </recommendedName>
</protein>
<accession>A0A1Y1VP25</accession>
<dbReference type="PANTHER" id="PTHR28525:SF1">
    <property type="entry name" value="REACTIVE OXYGEN SPECIES MODULATOR 1"/>
    <property type="match status" value="1"/>
</dbReference>
<reference evidence="7 8" key="1">
    <citation type="submission" date="2016-08" db="EMBL/GenBank/DDBJ databases">
        <title>Genomes of anaerobic fungi encode conserved fungal cellulosomes for biomass hydrolysis.</title>
        <authorList>
            <consortium name="DOE Joint Genome Institute"/>
            <person name="Haitjema C.H."/>
            <person name="Gilmore S.P."/>
            <person name="Henske J.K."/>
            <person name="Solomon K.V."/>
            <person name="De Groot R."/>
            <person name="Kuo A."/>
            <person name="Mondo S.J."/>
            <person name="Salamov A.A."/>
            <person name="Labutti K."/>
            <person name="Zhao Z."/>
            <person name="Chiniquy J."/>
            <person name="Barry K."/>
            <person name="Brewer H.M."/>
            <person name="Purvine S.O."/>
            <person name="Wright A.T."/>
            <person name="Boxma B."/>
            <person name="Van Alen T."/>
            <person name="Hackstein J.H."/>
            <person name="Baker S.E."/>
            <person name="Grigoriev I.V."/>
            <person name="O'Malley M.A."/>
        </authorList>
    </citation>
    <scope>NUCLEOTIDE SEQUENCE [LARGE SCALE GENOMIC DNA]</scope>
    <source>
        <strain evidence="8">finn</strain>
    </source>
</reference>
<gene>
    <name evidence="7" type="ORF">BCR36DRAFT_341175</name>
</gene>